<protein>
    <submittedName>
        <fullName evidence="2">Uncharacterized protein</fullName>
    </submittedName>
</protein>
<reference evidence="2 3" key="1">
    <citation type="journal article" date="2014" name="Genome Biol. Evol.">
        <title>The genome of the myxosporean Thelohanellus kitauei shows adaptations to nutrient acquisition within its fish host.</title>
        <authorList>
            <person name="Yang Y."/>
            <person name="Xiong J."/>
            <person name="Zhou Z."/>
            <person name="Huo F."/>
            <person name="Miao W."/>
            <person name="Ran C."/>
            <person name="Liu Y."/>
            <person name="Zhang J."/>
            <person name="Feng J."/>
            <person name="Wang M."/>
            <person name="Wang M."/>
            <person name="Wang L."/>
            <person name="Yao B."/>
        </authorList>
    </citation>
    <scope>NUCLEOTIDE SEQUENCE [LARGE SCALE GENOMIC DNA]</scope>
    <source>
        <strain evidence="2">Wuqing</strain>
    </source>
</reference>
<evidence type="ECO:0000313" key="2">
    <source>
        <dbReference type="EMBL" id="KII71272.1"/>
    </source>
</evidence>
<evidence type="ECO:0000313" key="3">
    <source>
        <dbReference type="Proteomes" id="UP000031668"/>
    </source>
</evidence>
<keyword evidence="3" id="KW-1185">Reference proteome</keyword>
<accession>A0A0C2NBE0</accession>
<feature type="region of interest" description="Disordered" evidence="1">
    <location>
        <begin position="85"/>
        <end position="106"/>
    </location>
</feature>
<feature type="region of interest" description="Disordered" evidence="1">
    <location>
        <begin position="34"/>
        <end position="63"/>
    </location>
</feature>
<name>A0A0C2NBE0_THEKT</name>
<comment type="caution">
    <text evidence="2">The sequence shown here is derived from an EMBL/GenBank/DDBJ whole genome shotgun (WGS) entry which is preliminary data.</text>
</comment>
<feature type="compositionally biased region" description="Basic and acidic residues" evidence="1">
    <location>
        <begin position="43"/>
        <end position="52"/>
    </location>
</feature>
<dbReference type="Proteomes" id="UP000031668">
    <property type="component" value="Unassembled WGS sequence"/>
</dbReference>
<evidence type="ECO:0000256" key="1">
    <source>
        <dbReference type="SAM" id="MobiDB-lite"/>
    </source>
</evidence>
<dbReference type="AlphaFoldDB" id="A0A0C2NBE0"/>
<sequence length="106" mass="12144">MASTTPNEGDRIGYYANFVLSLVVQVSPDKTPYYSQLRLSGQPRDREKTIPEDKDELTNDTNMPREALNCDEVRVELDSLVENFDLPSRKTRDHRRGNQPSYAPIT</sequence>
<dbReference type="EMBL" id="JWZT01001813">
    <property type="protein sequence ID" value="KII71272.1"/>
    <property type="molecule type" value="Genomic_DNA"/>
</dbReference>
<proteinExistence type="predicted"/>
<organism evidence="2 3">
    <name type="scientific">Thelohanellus kitauei</name>
    <name type="common">Myxosporean</name>
    <dbReference type="NCBI Taxonomy" id="669202"/>
    <lineage>
        <taxon>Eukaryota</taxon>
        <taxon>Metazoa</taxon>
        <taxon>Cnidaria</taxon>
        <taxon>Myxozoa</taxon>
        <taxon>Myxosporea</taxon>
        <taxon>Bivalvulida</taxon>
        <taxon>Platysporina</taxon>
        <taxon>Myxobolidae</taxon>
        <taxon>Thelohanellus</taxon>
    </lineage>
</organism>
<gene>
    <name evidence="2" type="ORF">RF11_08767</name>
</gene>